<feature type="compositionally biased region" description="Basic residues" evidence="1">
    <location>
        <begin position="1"/>
        <end position="23"/>
    </location>
</feature>
<dbReference type="AlphaFoldDB" id="A0A6J4L6J6"/>
<name>A0A6J4L6J6_9BACT</name>
<evidence type="ECO:0000313" key="2">
    <source>
        <dbReference type="EMBL" id="CAA9323697.1"/>
    </source>
</evidence>
<reference evidence="2" key="1">
    <citation type="submission" date="2020-02" db="EMBL/GenBank/DDBJ databases">
        <authorList>
            <person name="Meier V. D."/>
        </authorList>
    </citation>
    <scope>NUCLEOTIDE SEQUENCE</scope>
    <source>
        <strain evidence="2">AVDCRST_MAG11</strain>
    </source>
</reference>
<feature type="compositionally biased region" description="Basic residues" evidence="1">
    <location>
        <begin position="111"/>
        <end position="131"/>
    </location>
</feature>
<feature type="region of interest" description="Disordered" evidence="1">
    <location>
        <begin position="110"/>
        <end position="131"/>
    </location>
</feature>
<organism evidence="2">
    <name type="scientific">uncultured Gemmatimonadaceae bacterium</name>
    <dbReference type="NCBI Taxonomy" id="246130"/>
    <lineage>
        <taxon>Bacteria</taxon>
        <taxon>Pseudomonadati</taxon>
        <taxon>Gemmatimonadota</taxon>
        <taxon>Gemmatimonadia</taxon>
        <taxon>Gemmatimonadales</taxon>
        <taxon>Gemmatimonadaceae</taxon>
        <taxon>environmental samples</taxon>
    </lineage>
</organism>
<gene>
    <name evidence="2" type="ORF">AVDCRST_MAG11-2124</name>
</gene>
<protein>
    <submittedName>
        <fullName evidence="2">Uncharacterized protein</fullName>
    </submittedName>
</protein>
<feature type="compositionally biased region" description="Basic residues" evidence="1">
    <location>
        <begin position="46"/>
        <end position="61"/>
    </location>
</feature>
<dbReference type="EMBL" id="CADCTU010000501">
    <property type="protein sequence ID" value="CAA9323697.1"/>
    <property type="molecule type" value="Genomic_DNA"/>
</dbReference>
<evidence type="ECO:0000256" key="1">
    <source>
        <dbReference type="SAM" id="MobiDB-lite"/>
    </source>
</evidence>
<sequence length="131" mass="14508">AHLPRHRHRCRARARAPAPRRPRRPDLPPVGRLLRRQRADVLPRARVPRRGPRRVPRRDRGHAVLHGRRAVRVLAAHAPHPRRGARAGERLLARGARGGAVPHPLAALQRRGVRGARGRGGGARRRAAAGV</sequence>
<feature type="region of interest" description="Disordered" evidence="1">
    <location>
        <begin position="1"/>
        <end position="61"/>
    </location>
</feature>
<feature type="non-terminal residue" evidence="2">
    <location>
        <position position="1"/>
    </location>
</feature>
<accession>A0A6J4L6J6</accession>
<feature type="non-terminal residue" evidence="2">
    <location>
        <position position="131"/>
    </location>
</feature>
<proteinExistence type="predicted"/>